<dbReference type="PROSITE" id="PS50994">
    <property type="entry name" value="INTEGRASE"/>
    <property type="match status" value="1"/>
</dbReference>
<dbReference type="InterPro" id="IPR001878">
    <property type="entry name" value="Znf_CCHC"/>
</dbReference>
<name>A0A813GJY0_POLGL</name>
<evidence type="ECO:0000313" key="6">
    <source>
        <dbReference type="EMBL" id="CAE8627383.1"/>
    </source>
</evidence>
<dbReference type="InterPro" id="IPR013103">
    <property type="entry name" value="RVT_2"/>
</dbReference>
<dbReference type="GO" id="GO:0003676">
    <property type="term" value="F:nucleic acid binding"/>
    <property type="evidence" value="ECO:0007669"/>
    <property type="project" value="InterPro"/>
</dbReference>
<dbReference type="InterPro" id="IPR012337">
    <property type="entry name" value="RNaseH-like_sf"/>
</dbReference>
<feature type="compositionally biased region" description="Polar residues" evidence="2">
    <location>
        <begin position="81"/>
        <end position="97"/>
    </location>
</feature>
<keyword evidence="7" id="KW-1185">Reference proteome</keyword>
<dbReference type="InterPro" id="IPR001584">
    <property type="entry name" value="Integrase_cat-core"/>
</dbReference>
<evidence type="ECO:0000259" key="3">
    <source>
        <dbReference type="PROSITE" id="PS50103"/>
    </source>
</evidence>
<dbReference type="Proteomes" id="UP000654075">
    <property type="component" value="Unassembled WGS sequence"/>
</dbReference>
<keyword evidence="1" id="KW-0863">Zinc-finger</keyword>
<keyword evidence="1" id="KW-0862">Zinc</keyword>
<feature type="domain" description="Integrase catalytic" evidence="5">
    <location>
        <begin position="660"/>
        <end position="841"/>
    </location>
</feature>
<organism evidence="6 7">
    <name type="scientific">Polarella glacialis</name>
    <name type="common">Dinoflagellate</name>
    <dbReference type="NCBI Taxonomy" id="89957"/>
    <lineage>
        <taxon>Eukaryota</taxon>
        <taxon>Sar</taxon>
        <taxon>Alveolata</taxon>
        <taxon>Dinophyceae</taxon>
        <taxon>Suessiales</taxon>
        <taxon>Suessiaceae</taxon>
        <taxon>Polarella</taxon>
    </lineage>
</organism>
<keyword evidence="1" id="KW-0479">Metal-binding</keyword>
<dbReference type="EMBL" id="CAJNNV010029161">
    <property type="protein sequence ID" value="CAE8627383.1"/>
    <property type="molecule type" value="Genomic_DNA"/>
</dbReference>
<sequence>MPCLYFDKPAGCSRGRECDYFHARLLPADRRCFNCGSSEHIRTDCTNNAAAAAKQRPRVAAAAVSLDVDKQAATRQRNEPTHTAASSPVLNASHTQGSPTTTTSSPTGNDLTAQINAMISQLLATSPVQQKAIRVVLGMLQPIKEGRGLVDSGASHAVRQQRATDVNLTECSVELACGEKKQMWMTPEGTVLTQESIAPIIPLLMAWQLCEVAFKHDTTGGLTMKHPRLGDLEVYTGNGVLEIPAASAEFMIGEIEEQYRQRNNNSNNNAIISAIKQTPEEKLLEHKMTGHLVYDRSCAECVAGQLRDRMHKRAGTAELGTLSADVVGPFARSEVEPVHNYKYFLQTVFTIESQEEDEEDELPVLLDCDPFVIVPDETEVLSLRALPGFCSLPQELFEQIALTIEETDHQQPPTGIPQKTEAQSEDVILVMYAGKDDGECMKHDIMREYPEFGGRIIEIDLGQGGENHNMLSDQPYKHLLSIAERGNLRAVLSSPNCGTFSVLRHNLGESRPVRARDGPERFGLNTATQQERDRVKQDDILMWRVNILMYVATEGARGAGRSMPALLKEHPQDPCSEELKSLPEAHPDAKAGLCPSYWSWPEAKELQQLLGLTTLDVNQRSLGLTTNKHTTVETNLAVNFAAAEIPARRLTHKVTSKSLARWAPGFRKAIAVALREHLFEKPATDEVQAVQKVANYKTIRMAVPLFSKKSSEVLSTIQLINIRLQRRGFVVKRFHSDRGKEFDNKATAQWCLDHDIYQTFAETEDHQANGRCEAAVAGTKNRVRTLLLAANCNSNLWPYAVTYTDEADKSTPRFGSKVMVRTRKQGRESDWNPRAVPATFLCPLRNSSGSLVMLNDDKVIYRTSCFARLPQQPEVPEEQFEVVRLETVQAREESGHDVLQQEGALPEHLVNQDVPMAQVRADLSTWLPALKDEVQGLLSTQTVWNLLPEHIKEYLRANECEIIPGKAIALIKAGGRLKIRAVACGNFIPVSGRTMKGELYAGGVDATSVRVVTRGAAYHHHAMKGRDVSQAFLNAMLTHNINGKKIIVTPPSIFIEAGIIPRGTLWVVERALYGLREAPKAWSLERDAKLRDCVLELDGLEHRLVQSLSDSNAWTIVDSNNNKGTVIVYVDDITATGEEQIVDAVMKFVGDTWKCTGVHSIDDPEGLSFCGITITRTADSGGIRLSQQNYVQSMLQRHDLMQANPCPVLFDKDECYLADKLEDPNNVNPVHVRDAQAITGELLFASTRTRPDISYPVNRMASLTAKEPQRAIRMGMRVLKYLLATTEVGLFYPDKENTEAIQAQSEIKLDAHWSINDVVSYTDISFAPEGEKSHGAFAAVWCACPVFWKNGKQAFPVHSTCEAELIEATEGQIAAEAVRSLIHELFHDVFQTIAVDNTASIALLTGDGAPWRTRHLRIRSAVLRDRYKKELINILHAPGRFQLADFLTKTFPAPRIVELREMWLLRYIVDNNNPKAKRATATTTTNNNIAGTIKLTVAALMPTVSTAQVAVFQPDGFLTEALGERMRSTLDGFAVLFGLFAIAYAVWKTWKTAGFAHKYGFQAAVCYVLGIYFDKECLTDAPPPTTATTTTAGEVVVACDRRGVLTKESS</sequence>
<dbReference type="GO" id="GO:0015074">
    <property type="term" value="P:DNA integration"/>
    <property type="evidence" value="ECO:0007669"/>
    <property type="project" value="InterPro"/>
</dbReference>
<feature type="compositionally biased region" description="Low complexity" evidence="2">
    <location>
        <begin position="98"/>
        <end position="107"/>
    </location>
</feature>
<reference evidence="6" key="1">
    <citation type="submission" date="2021-02" db="EMBL/GenBank/DDBJ databases">
        <authorList>
            <person name="Dougan E. K."/>
            <person name="Rhodes N."/>
            <person name="Thang M."/>
            <person name="Chan C."/>
        </authorList>
    </citation>
    <scope>NUCLEOTIDE SEQUENCE</scope>
</reference>
<dbReference type="CDD" id="cd09272">
    <property type="entry name" value="RNase_HI_RT_Ty1"/>
    <property type="match status" value="1"/>
</dbReference>
<evidence type="ECO:0000259" key="4">
    <source>
        <dbReference type="PROSITE" id="PS50158"/>
    </source>
</evidence>
<dbReference type="Pfam" id="PF00098">
    <property type="entry name" value="zf-CCHC"/>
    <property type="match status" value="1"/>
</dbReference>
<evidence type="ECO:0000256" key="1">
    <source>
        <dbReference type="PROSITE-ProRule" id="PRU00723"/>
    </source>
</evidence>
<feature type="region of interest" description="Disordered" evidence="2">
    <location>
        <begin position="70"/>
        <end position="109"/>
    </location>
</feature>
<proteinExistence type="predicted"/>
<dbReference type="InterPro" id="IPR036397">
    <property type="entry name" value="RNaseH_sf"/>
</dbReference>
<dbReference type="SMART" id="SM00343">
    <property type="entry name" value="ZnF_C2HC"/>
    <property type="match status" value="1"/>
</dbReference>
<evidence type="ECO:0000259" key="5">
    <source>
        <dbReference type="PROSITE" id="PS50994"/>
    </source>
</evidence>
<dbReference type="PROSITE" id="PS50158">
    <property type="entry name" value="ZF_CCHC"/>
    <property type="match status" value="1"/>
</dbReference>
<dbReference type="Gene3D" id="3.30.420.10">
    <property type="entry name" value="Ribonuclease H-like superfamily/Ribonuclease H"/>
    <property type="match status" value="1"/>
</dbReference>
<dbReference type="SUPFAM" id="SSF53098">
    <property type="entry name" value="Ribonuclease H-like"/>
    <property type="match status" value="1"/>
</dbReference>
<protein>
    <submittedName>
        <fullName evidence="6">Uncharacterized protein</fullName>
    </submittedName>
</protein>
<dbReference type="InterPro" id="IPR000571">
    <property type="entry name" value="Znf_CCCH"/>
</dbReference>
<comment type="caution">
    <text evidence="6">The sequence shown here is derived from an EMBL/GenBank/DDBJ whole genome shotgun (WGS) entry which is preliminary data.</text>
</comment>
<feature type="domain" description="C3H1-type" evidence="3">
    <location>
        <begin position="1"/>
        <end position="25"/>
    </location>
</feature>
<feature type="compositionally biased region" description="Basic and acidic residues" evidence="2">
    <location>
        <begin position="70"/>
        <end position="80"/>
    </location>
</feature>
<gene>
    <name evidence="6" type="ORF">PGLA1383_LOCUS44169</name>
</gene>
<evidence type="ECO:0000256" key="2">
    <source>
        <dbReference type="SAM" id="MobiDB-lite"/>
    </source>
</evidence>
<feature type="zinc finger region" description="C3H1-type" evidence="1">
    <location>
        <begin position="1"/>
        <end position="25"/>
    </location>
</feature>
<dbReference type="Pfam" id="PF07727">
    <property type="entry name" value="RVT_2"/>
    <property type="match status" value="1"/>
</dbReference>
<evidence type="ECO:0000313" key="7">
    <source>
        <dbReference type="Proteomes" id="UP000654075"/>
    </source>
</evidence>
<dbReference type="GO" id="GO:0008270">
    <property type="term" value="F:zinc ion binding"/>
    <property type="evidence" value="ECO:0007669"/>
    <property type="project" value="UniProtKB-KW"/>
</dbReference>
<feature type="domain" description="CCHC-type" evidence="4">
    <location>
        <begin position="30"/>
        <end position="47"/>
    </location>
</feature>
<dbReference type="PROSITE" id="PS50103">
    <property type="entry name" value="ZF_C3H1"/>
    <property type="match status" value="1"/>
</dbReference>
<dbReference type="OrthoDB" id="428194at2759"/>
<accession>A0A813GJY0</accession>